<sequence length="529" mass="58099">MVGTFAAAMAHLGIGTIIGFSGVTLPQLTNQAENTFSLTDFQATLFSSVIHLGATLGCLVGGVPHTFIGHRWSLLVALPGSLVAWLVLFFSRVPWVLILARGVLGFTMGVTCFSASNYVKEFAHKDLKPTLLVALDALRQSGFLLVYGLGYKALLSWRYVAIICGTLTTVVPFMVFVFLPNAPRWLVLRGRMDEAERSLQFYRGRDYDCRSELLQIRNKLARRRDSVTMTDQLRNMRDPVLLRFVVIFAFLHFVSQFTGEVVISAYVVPLFELAHASSPYADAIIVGAMRVLATLVYFLGVQRVGRKRLVISSFLICGSSLAALAISFYDQSRNLIFSDNEVIPIITIAIFSFFSNIGFPVLNLVDVELLPVTARATGLAILYGTYYFGGFIATITYPTMIASIGPSSTFWVYCVFNIIVVVIDYADLPETRGKTSEEIIRSGGDEREGRLQERPSARLLVREEDVSKNASARLLGAGGGRLQERPSARLLGAGRGFCVVNRGLSSVAVADSPSATCAFVYLSLTVQYF</sequence>
<comment type="caution">
    <text evidence="10">The sequence shown here is derived from an EMBL/GenBank/DDBJ whole genome shotgun (WGS) entry which is preliminary data.</text>
</comment>
<evidence type="ECO:0000313" key="11">
    <source>
        <dbReference type="Proteomes" id="UP000283509"/>
    </source>
</evidence>
<feature type="transmembrane region" description="Helical" evidence="8">
    <location>
        <begin position="410"/>
        <end position="428"/>
    </location>
</feature>
<keyword evidence="5 8" id="KW-0812">Transmembrane</keyword>
<evidence type="ECO:0000259" key="9">
    <source>
        <dbReference type="PROSITE" id="PS50850"/>
    </source>
</evidence>
<dbReference type="Proteomes" id="UP000283509">
    <property type="component" value="Unassembled WGS sequence"/>
</dbReference>
<dbReference type="InterPro" id="IPR050549">
    <property type="entry name" value="MFS_Trehalose_Transporter"/>
</dbReference>
<dbReference type="AlphaFoldDB" id="A0A3R7LTI7"/>
<reference evidence="10 11" key="2">
    <citation type="submission" date="2019-01" db="EMBL/GenBank/DDBJ databases">
        <title>The decoding of complex shrimp genome reveals the adaptation for benthos swimmer, frequently molting mechanism and breeding impact on genome.</title>
        <authorList>
            <person name="Sun Y."/>
            <person name="Gao Y."/>
            <person name="Yu Y."/>
        </authorList>
    </citation>
    <scope>NUCLEOTIDE SEQUENCE [LARGE SCALE GENOMIC DNA]</scope>
    <source>
        <tissue evidence="10">Muscle</tissue>
    </source>
</reference>
<feature type="domain" description="Major facilitator superfamily (MFS) profile" evidence="9">
    <location>
        <begin position="1"/>
        <end position="432"/>
    </location>
</feature>
<dbReference type="OrthoDB" id="6133115at2759"/>
<reference evidence="10 11" key="1">
    <citation type="submission" date="2018-04" db="EMBL/GenBank/DDBJ databases">
        <authorList>
            <person name="Zhang X."/>
            <person name="Yuan J."/>
            <person name="Li F."/>
            <person name="Xiang J."/>
        </authorList>
    </citation>
    <scope>NUCLEOTIDE SEQUENCE [LARGE SCALE GENOMIC DNA]</scope>
    <source>
        <tissue evidence="10">Muscle</tissue>
    </source>
</reference>
<keyword evidence="7 8" id="KW-0472">Membrane</keyword>
<feature type="transmembrane region" description="Helical" evidence="8">
    <location>
        <begin position="309"/>
        <end position="330"/>
    </location>
</feature>
<dbReference type="GO" id="GO:0005886">
    <property type="term" value="C:plasma membrane"/>
    <property type="evidence" value="ECO:0007669"/>
    <property type="project" value="UniProtKB-SubCell"/>
</dbReference>
<dbReference type="PANTHER" id="PTHR48021">
    <property type="match status" value="1"/>
</dbReference>
<evidence type="ECO:0000256" key="1">
    <source>
        <dbReference type="ARBA" id="ARBA00004651"/>
    </source>
</evidence>
<evidence type="ECO:0000256" key="6">
    <source>
        <dbReference type="ARBA" id="ARBA00022989"/>
    </source>
</evidence>
<evidence type="ECO:0000256" key="5">
    <source>
        <dbReference type="ARBA" id="ARBA00022692"/>
    </source>
</evidence>
<keyword evidence="3" id="KW-1003">Cell membrane</keyword>
<feature type="transmembrane region" description="Helical" evidence="8">
    <location>
        <begin position="342"/>
        <end position="365"/>
    </location>
</feature>
<dbReference type="PROSITE" id="PS50850">
    <property type="entry name" value="MFS"/>
    <property type="match status" value="1"/>
</dbReference>
<dbReference type="SUPFAM" id="SSF103473">
    <property type="entry name" value="MFS general substrate transporter"/>
    <property type="match status" value="1"/>
</dbReference>
<feature type="transmembrane region" description="Helical" evidence="8">
    <location>
        <begin position="240"/>
        <end position="268"/>
    </location>
</feature>
<accession>A0A3R7LTI7</accession>
<dbReference type="Pfam" id="PF00083">
    <property type="entry name" value="Sugar_tr"/>
    <property type="match status" value="1"/>
</dbReference>
<keyword evidence="11" id="KW-1185">Reference proteome</keyword>
<organism evidence="10 11">
    <name type="scientific">Penaeus vannamei</name>
    <name type="common">Whiteleg shrimp</name>
    <name type="synonym">Litopenaeus vannamei</name>
    <dbReference type="NCBI Taxonomy" id="6689"/>
    <lineage>
        <taxon>Eukaryota</taxon>
        <taxon>Metazoa</taxon>
        <taxon>Ecdysozoa</taxon>
        <taxon>Arthropoda</taxon>
        <taxon>Crustacea</taxon>
        <taxon>Multicrustacea</taxon>
        <taxon>Malacostraca</taxon>
        <taxon>Eumalacostraca</taxon>
        <taxon>Eucarida</taxon>
        <taxon>Decapoda</taxon>
        <taxon>Dendrobranchiata</taxon>
        <taxon>Penaeoidea</taxon>
        <taxon>Penaeidae</taxon>
        <taxon>Penaeus</taxon>
    </lineage>
</organism>
<dbReference type="InterPro" id="IPR005828">
    <property type="entry name" value="MFS_sugar_transport-like"/>
</dbReference>
<name>A0A3R7LTI7_PENVA</name>
<evidence type="ECO:0000256" key="3">
    <source>
        <dbReference type="ARBA" id="ARBA00022475"/>
    </source>
</evidence>
<comment type="subcellular location">
    <subcellularLocation>
        <location evidence="1">Cell membrane</location>
        <topology evidence="1">Multi-pass membrane protein</topology>
    </subcellularLocation>
</comment>
<feature type="transmembrane region" description="Helical" evidence="8">
    <location>
        <begin position="41"/>
        <end position="60"/>
    </location>
</feature>
<dbReference type="Gene3D" id="1.20.1250.20">
    <property type="entry name" value="MFS general substrate transporter like domains"/>
    <property type="match status" value="1"/>
</dbReference>
<feature type="transmembrane region" description="Helical" evidence="8">
    <location>
        <begin position="157"/>
        <end position="179"/>
    </location>
</feature>
<feature type="transmembrane region" description="Helical" evidence="8">
    <location>
        <begin position="72"/>
        <end position="90"/>
    </location>
</feature>
<protein>
    <submittedName>
        <fullName evidence="10">Facilitated trehalose transporter Tret1</fullName>
    </submittedName>
</protein>
<evidence type="ECO:0000313" key="10">
    <source>
        <dbReference type="EMBL" id="ROT62495.1"/>
    </source>
</evidence>
<feature type="transmembrane region" description="Helical" evidence="8">
    <location>
        <begin position="96"/>
        <end position="119"/>
    </location>
</feature>
<dbReference type="InterPro" id="IPR005829">
    <property type="entry name" value="Sugar_transporter_CS"/>
</dbReference>
<dbReference type="PROSITE" id="PS00217">
    <property type="entry name" value="SUGAR_TRANSPORT_2"/>
    <property type="match status" value="1"/>
</dbReference>
<keyword evidence="4" id="KW-0762">Sugar transport</keyword>
<dbReference type="STRING" id="6689.A0A3R7LTI7"/>
<feature type="transmembrane region" description="Helical" evidence="8">
    <location>
        <begin position="377"/>
        <end position="398"/>
    </location>
</feature>
<evidence type="ECO:0000256" key="7">
    <source>
        <dbReference type="ARBA" id="ARBA00023136"/>
    </source>
</evidence>
<dbReference type="InterPro" id="IPR036259">
    <property type="entry name" value="MFS_trans_sf"/>
</dbReference>
<dbReference type="EMBL" id="QCYY01003664">
    <property type="protein sequence ID" value="ROT62495.1"/>
    <property type="molecule type" value="Genomic_DNA"/>
</dbReference>
<dbReference type="GO" id="GO:0022857">
    <property type="term" value="F:transmembrane transporter activity"/>
    <property type="evidence" value="ECO:0007669"/>
    <property type="project" value="InterPro"/>
</dbReference>
<proteinExistence type="predicted"/>
<dbReference type="InterPro" id="IPR020846">
    <property type="entry name" value="MFS_dom"/>
</dbReference>
<keyword evidence="6 8" id="KW-1133">Transmembrane helix</keyword>
<evidence type="ECO:0000256" key="8">
    <source>
        <dbReference type="SAM" id="Phobius"/>
    </source>
</evidence>
<evidence type="ECO:0000256" key="4">
    <source>
        <dbReference type="ARBA" id="ARBA00022597"/>
    </source>
</evidence>
<evidence type="ECO:0000256" key="2">
    <source>
        <dbReference type="ARBA" id="ARBA00022448"/>
    </source>
</evidence>
<feature type="transmembrane region" description="Helical" evidence="8">
    <location>
        <begin position="280"/>
        <end position="300"/>
    </location>
</feature>
<keyword evidence="2" id="KW-0813">Transport</keyword>
<gene>
    <name evidence="10" type="ORF">C7M84_019666</name>
</gene>
<dbReference type="PANTHER" id="PTHR48021:SF1">
    <property type="entry name" value="GH07001P-RELATED"/>
    <property type="match status" value="1"/>
</dbReference>
<dbReference type="FunFam" id="1.20.1250.20:FF:000218">
    <property type="entry name" value="facilitated trehalose transporter Tret1"/>
    <property type="match status" value="1"/>
</dbReference>